<dbReference type="EnsemblPlants" id="OGLUM12G13090.1">
    <property type="protein sequence ID" value="OGLUM12G13090.1"/>
    <property type="gene ID" value="OGLUM12G13090"/>
</dbReference>
<evidence type="ECO:0000313" key="2">
    <source>
        <dbReference type="Proteomes" id="UP000026961"/>
    </source>
</evidence>
<dbReference type="AlphaFoldDB" id="A0A0E0BSJ8"/>
<reference evidence="1" key="1">
    <citation type="submission" date="2015-04" db="UniProtKB">
        <authorList>
            <consortium name="EnsemblPlants"/>
        </authorList>
    </citation>
    <scope>IDENTIFICATION</scope>
</reference>
<keyword evidence="2" id="KW-1185">Reference proteome</keyword>
<sequence>MASKPFTILDPWEFLQALLVQLVWDLDAQMVQISSHLLQPTDYQYMRAQCTKQHQEVDATLLLFGMVQLTKIASSWVSGLLASSFTRGTSNTMGSRRFSSSAWGQAEFQEEGNVSVSGGLHMGR</sequence>
<proteinExistence type="predicted"/>
<evidence type="ECO:0000313" key="1">
    <source>
        <dbReference type="EnsemblPlants" id="OGLUM12G13090.1"/>
    </source>
</evidence>
<reference evidence="1" key="2">
    <citation type="submission" date="2018-05" db="EMBL/GenBank/DDBJ databases">
        <title>OgluRS3 (Oryza glumaepatula Reference Sequence Version 3).</title>
        <authorList>
            <person name="Zhang J."/>
            <person name="Kudrna D."/>
            <person name="Lee S."/>
            <person name="Talag J."/>
            <person name="Welchert J."/>
            <person name="Wing R.A."/>
        </authorList>
    </citation>
    <scope>NUCLEOTIDE SEQUENCE [LARGE SCALE GENOMIC DNA]</scope>
</reference>
<dbReference type="HOGENOM" id="CLU_2007481_0_0_1"/>
<accession>A0A0E0BSJ8</accession>
<organism evidence="1">
    <name type="scientific">Oryza glumipatula</name>
    <dbReference type="NCBI Taxonomy" id="40148"/>
    <lineage>
        <taxon>Eukaryota</taxon>
        <taxon>Viridiplantae</taxon>
        <taxon>Streptophyta</taxon>
        <taxon>Embryophyta</taxon>
        <taxon>Tracheophyta</taxon>
        <taxon>Spermatophyta</taxon>
        <taxon>Magnoliopsida</taxon>
        <taxon>Liliopsida</taxon>
        <taxon>Poales</taxon>
        <taxon>Poaceae</taxon>
        <taxon>BOP clade</taxon>
        <taxon>Oryzoideae</taxon>
        <taxon>Oryzeae</taxon>
        <taxon>Oryzinae</taxon>
        <taxon>Oryza</taxon>
    </lineage>
</organism>
<dbReference type="Proteomes" id="UP000026961">
    <property type="component" value="Chromosome 12"/>
</dbReference>
<name>A0A0E0BSJ8_9ORYZ</name>
<dbReference type="Gramene" id="OGLUM12G13090.1">
    <property type="protein sequence ID" value="OGLUM12G13090.1"/>
    <property type="gene ID" value="OGLUM12G13090"/>
</dbReference>
<protein>
    <submittedName>
        <fullName evidence="1">Uncharacterized protein</fullName>
    </submittedName>
</protein>